<protein>
    <submittedName>
        <fullName evidence="4">Uncharacterized protein</fullName>
    </submittedName>
</protein>
<gene>
    <name evidence="4" type="ORF">DBZ36_01620</name>
</gene>
<dbReference type="InterPro" id="IPR011990">
    <property type="entry name" value="TPR-like_helical_dom_sf"/>
</dbReference>
<keyword evidence="5" id="KW-1185">Reference proteome</keyword>
<keyword evidence="1" id="KW-0802">TPR repeat</keyword>
<dbReference type="PROSITE" id="PS50005">
    <property type="entry name" value="TPR"/>
    <property type="match status" value="1"/>
</dbReference>
<dbReference type="EMBL" id="RAQO01000002">
    <property type="protein sequence ID" value="RKF21377.1"/>
    <property type="molecule type" value="Genomic_DNA"/>
</dbReference>
<evidence type="ECO:0000256" key="1">
    <source>
        <dbReference type="PROSITE-ProRule" id="PRU00339"/>
    </source>
</evidence>
<accession>A0A420EL02</accession>
<keyword evidence="3" id="KW-1133">Transmembrane helix</keyword>
<feature type="compositionally biased region" description="Polar residues" evidence="2">
    <location>
        <begin position="102"/>
        <end position="132"/>
    </location>
</feature>
<proteinExistence type="predicted"/>
<feature type="region of interest" description="Disordered" evidence="2">
    <location>
        <begin position="156"/>
        <end position="188"/>
    </location>
</feature>
<evidence type="ECO:0000256" key="3">
    <source>
        <dbReference type="SAM" id="Phobius"/>
    </source>
</evidence>
<feature type="region of interest" description="Disordered" evidence="2">
    <location>
        <begin position="203"/>
        <end position="245"/>
    </location>
</feature>
<keyword evidence="3" id="KW-0812">Transmembrane</keyword>
<dbReference type="OrthoDB" id="5406098at2"/>
<comment type="caution">
    <text evidence="4">The sequence shown here is derived from an EMBL/GenBank/DDBJ whole genome shotgun (WGS) entry which is preliminary data.</text>
</comment>
<feature type="transmembrane region" description="Helical" evidence="3">
    <location>
        <begin position="39"/>
        <end position="56"/>
    </location>
</feature>
<dbReference type="Gene3D" id="1.25.40.10">
    <property type="entry name" value="Tetratricopeptide repeat domain"/>
    <property type="match status" value="2"/>
</dbReference>
<dbReference type="SUPFAM" id="SSF48452">
    <property type="entry name" value="TPR-like"/>
    <property type="match status" value="1"/>
</dbReference>
<keyword evidence="3" id="KW-0472">Membrane</keyword>
<dbReference type="Proteomes" id="UP000286482">
    <property type="component" value="Unassembled WGS sequence"/>
</dbReference>
<dbReference type="Pfam" id="PF14559">
    <property type="entry name" value="TPR_19"/>
    <property type="match status" value="1"/>
</dbReference>
<evidence type="ECO:0000313" key="5">
    <source>
        <dbReference type="Proteomes" id="UP000286482"/>
    </source>
</evidence>
<evidence type="ECO:0000313" key="4">
    <source>
        <dbReference type="EMBL" id="RKF21377.1"/>
    </source>
</evidence>
<evidence type="ECO:0000256" key="2">
    <source>
        <dbReference type="SAM" id="MobiDB-lite"/>
    </source>
</evidence>
<dbReference type="RefSeq" id="WP_120353181.1">
    <property type="nucleotide sequence ID" value="NZ_RAQO01000002.1"/>
</dbReference>
<reference evidence="4 5" key="1">
    <citation type="submission" date="2018-09" db="EMBL/GenBank/DDBJ databases">
        <authorList>
            <person name="Wang Z."/>
        </authorList>
    </citation>
    <scope>NUCLEOTIDE SEQUENCE [LARGE SCALE GENOMIC DNA]</scope>
    <source>
        <strain evidence="4 5">ALS 81</strain>
    </source>
</reference>
<feature type="region of interest" description="Disordered" evidence="2">
    <location>
        <begin position="101"/>
        <end position="134"/>
    </location>
</feature>
<feature type="compositionally biased region" description="Polar residues" evidence="2">
    <location>
        <begin position="227"/>
        <end position="236"/>
    </location>
</feature>
<dbReference type="SMART" id="SM00028">
    <property type="entry name" value="TPR"/>
    <property type="match status" value="4"/>
</dbReference>
<feature type="repeat" description="TPR" evidence="1">
    <location>
        <begin position="273"/>
        <end position="306"/>
    </location>
</feature>
<sequence>MSVINKMLKDLEQRQDRIDSEMVPLVANTKPRNRGAKPLLLVLCLALWAAAGAYWWQQQKSSSDVAPQDSSSTTGISSEVSLLANANAVPFTDDISAAAASTVPSKTNTKQETKTPTNSAVLLASPSSNTPETVADTKAELQLNQAPDTLASTATNVDTQEQHKEPKPSGSTTDNNASSTQTYSSASKEAEIVPQAIVVPALKDSSPKQTATKNEVVRKAEPEPVLTSETSASKRSTPAKKVEITKPTAKEIAASSSAQLEIKALDLTPSQSADLHTRRAIAAKDKNNLESARREYAKALQFDPTRHQVREQLAALYYGASQNAEAISLLQEGLERYPNEAGLRLMLARIYTQNKDTSSAYQLLRTQQPEVSANIDYYAMLAGLAQQAKDYQQSRASYKQLIAVDPLRSRWWMGLGIAEDQLANYPQALVDYKRAVELGQLSSSSLAYLESRIQQLEQ</sequence>
<dbReference type="InterPro" id="IPR019734">
    <property type="entry name" value="TPR_rpt"/>
</dbReference>
<organism evidence="4 5">
    <name type="scientific">Alginatibacterium sediminis</name>
    <dbReference type="NCBI Taxonomy" id="2164068"/>
    <lineage>
        <taxon>Bacteria</taxon>
        <taxon>Pseudomonadati</taxon>
        <taxon>Pseudomonadota</taxon>
        <taxon>Gammaproteobacteria</taxon>
        <taxon>Alteromonadales</taxon>
        <taxon>Alteromonadaceae</taxon>
        <taxon>Alginatibacterium</taxon>
    </lineage>
</organism>
<feature type="compositionally biased region" description="Polar residues" evidence="2">
    <location>
        <begin position="169"/>
        <end position="187"/>
    </location>
</feature>
<name>A0A420EL02_9ALTE</name>
<dbReference type="AlphaFoldDB" id="A0A420EL02"/>